<feature type="domain" description="N-acetyltransferase" evidence="1">
    <location>
        <begin position="7"/>
        <end position="164"/>
    </location>
</feature>
<dbReference type="PANTHER" id="PTHR43415">
    <property type="entry name" value="SPERMIDINE N(1)-ACETYLTRANSFERASE"/>
    <property type="match status" value="1"/>
</dbReference>
<proteinExistence type="predicted"/>
<reference evidence="2 3" key="1">
    <citation type="submission" date="2016-04" db="EMBL/GenBank/DDBJ databases">
        <title>Genome sequence of Clostridium magnum DSM 2767.</title>
        <authorList>
            <person name="Poehlein A."/>
            <person name="Uhlig R."/>
            <person name="Fischer R."/>
            <person name="Bahl H."/>
            <person name="Daniel R."/>
        </authorList>
    </citation>
    <scope>NUCLEOTIDE SEQUENCE [LARGE SCALE GENOMIC DNA]</scope>
    <source>
        <strain evidence="2 3">DSM 2767</strain>
    </source>
</reference>
<dbReference type="PROSITE" id="PS51186">
    <property type="entry name" value="GNAT"/>
    <property type="match status" value="1"/>
</dbReference>
<name>A0A162UN07_9CLOT</name>
<evidence type="ECO:0000313" key="3">
    <source>
        <dbReference type="Proteomes" id="UP000076603"/>
    </source>
</evidence>
<keyword evidence="3" id="KW-1185">Reference proteome</keyword>
<keyword evidence="2" id="KW-0808">Transferase</keyword>
<protein>
    <submittedName>
        <fullName evidence="2">Spermidine N(1)-acetyltransferase</fullName>
        <ecNumber evidence="2">2.3.1.57</ecNumber>
    </submittedName>
</protein>
<dbReference type="Proteomes" id="UP000076603">
    <property type="component" value="Unassembled WGS sequence"/>
</dbReference>
<dbReference type="AlphaFoldDB" id="A0A162UN07"/>
<accession>A0A162UN07</accession>
<dbReference type="OrthoDB" id="9785602at2"/>
<dbReference type="EMBL" id="LWAE01000001">
    <property type="protein sequence ID" value="KZL94097.1"/>
    <property type="molecule type" value="Genomic_DNA"/>
</dbReference>
<dbReference type="PATRIC" id="fig|1121326.3.peg.1111"/>
<organism evidence="2 3">
    <name type="scientific">Clostridium magnum DSM 2767</name>
    <dbReference type="NCBI Taxonomy" id="1121326"/>
    <lineage>
        <taxon>Bacteria</taxon>
        <taxon>Bacillati</taxon>
        <taxon>Bacillota</taxon>
        <taxon>Clostridia</taxon>
        <taxon>Eubacteriales</taxon>
        <taxon>Clostridiaceae</taxon>
        <taxon>Clostridium</taxon>
    </lineage>
</organism>
<dbReference type="Pfam" id="PF13420">
    <property type="entry name" value="Acetyltransf_4"/>
    <property type="match status" value="1"/>
</dbReference>
<dbReference type="InterPro" id="IPR016181">
    <property type="entry name" value="Acyl_CoA_acyltransferase"/>
</dbReference>
<dbReference type="SUPFAM" id="SSF55729">
    <property type="entry name" value="Acyl-CoA N-acyltransferases (Nat)"/>
    <property type="match status" value="1"/>
</dbReference>
<evidence type="ECO:0000259" key="1">
    <source>
        <dbReference type="PROSITE" id="PS51186"/>
    </source>
</evidence>
<evidence type="ECO:0000313" key="2">
    <source>
        <dbReference type="EMBL" id="KZL94097.1"/>
    </source>
</evidence>
<sequence>MILGEKIYLTSIEREDLHKLMHWRNREDFRKYFREYREINTDMQNKWFESKVLNDPSTIMFSIKRVSDDELLGCCGLCYINWVHRHADLSLYIGLNNIYIDEEGYAEESCRLLFKYGFNELGLNKIWTEIYEFDMKKIKLYSELGFKKDGVLRQNYFYDGKLWDSYVFSILQGEFMCK</sequence>
<dbReference type="STRING" id="1121326.CLMAG_11500"/>
<dbReference type="GO" id="GO:0004145">
    <property type="term" value="F:diamine N-acetyltransferase activity"/>
    <property type="evidence" value="ECO:0007669"/>
    <property type="project" value="UniProtKB-EC"/>
</dbReference>
<dbReference type="Gene3D" id="3.40.630.30">
    <property type="match status" value="1"/>
</dbReference>
<dbReference type="RefSeq" id="WP_066619060.1">
    <property type="nucleotide sequence ID" value="NZ_FQXL01000009.1"/>
</dbReference>
<comment type="caution">
    <text evidence="2">The sequence shown here is derived from an EMBL/GenBank/DDBJ whole genome shotgun (WGS) entry which is preliminary data.</text>
</comment>
<keyword evidence="2" id="KW-0012">Acyltransferase</keyword>
<dbReference type="EC" id="2.3.1.57" evidence="2"/>
<gene>
    <name evidence="2" type="primary">speG_2</name>
    <name evidence="2" type="ORF">CLMAG_11500</name>
</gene>
<dbReference type="PANTHER" id="PTHR43415:SF3">
    <property type="entry name" value="GNAT-FAMILY ACETYLTRANSFERASE"/>
    <property type="match status" value="1"/>
</dbReference>
<dbReference type="InterPro" id="IPR000182">
    <property type="entry name" value="GNAT_dom"/>
</dbReference>